<feature type="region of interest" description="Disordered" evidence="1">
    <location>
        <begin position="242"/>
        <end position="285"/>
    </location>
</feature>
<keyword evidence="3" id="KW-1185">Reference proteome</keyword>
<feature type="region of interest" description="Disordered" evidence="1">
    <location>
        <begin position="848"/>
        <end position="869"/>
    </location>
</feature>
<feature type="compositionally biased region" description="Polar residues" evidence="1">
    <location>
        <begin position="374"/>
        <end position="388"/>
    </location>
</feature>
<sequence length="869" mass="97869">MPITKIPVIHKFGIISHSQRQELQERLLKQSYFQSLKSQRVVVPTRNPFEVTEEFVSQYNNGKSLDEREKYEEAAHTMLERCKRRAGLREGGEAKHANLPMAWTELAQLAQCKGKIQEECLDVLITSLDQSPMEKYHIPALFFLAETMLYWLRTDAVHQPYLRTGEIKLLKMGQLVFTRLFYHHMAGHLQGQQEFKNRLFTYLDGLSDCQEAYSPYPNALLSMRFIITVGKIVMADTQVEPGEVKEGDNVPHPKSPKSSYSRPSVVSQESDMKHSSHNDDMLTTHSGAISSSVHDLSPTLWHALDVWRCTNQLGGGLKQALQALTHCGMGIVNENWVDIMIALQILSEAAKTNLDALKVLQGMARGVRPRTDRQTPPISSNPQSSETYSLFDEEESVQGGESQASYMNSKPTLSDIDERSEEGESSKRAKSSKDMATASREIKHDTSQEASPGDLEESPDIELGMFNGEQGEREVAKGQPKPALKESSLGGLRAEVREVSFDAAVQAHAEQNRLTHDPERVRMKTQDSKQSLMSRGESGPPGTGWRAEAGTELHGGRASEATSVESYTNNPVSGIPGISGWHWEVAITYTNILADICLHGNSSHIQKRALMGSNRDLSDPFKRVYPSVPLQSAGLLDLAFFKPINEARDGGHNDWSWRIRFGAIQAMVQICRCLANNKSREGIRTAAWNVLLKAHSVEKDDRVLEALKVGQVHTDIKSILNKEIETPFHTIGAKIAEGLSAIYLPPLPPPVEYNVSPPRKKTPSKVQPTHREHPQEAGRKPLRTSLKEEIQLATALYEPPVSYNTRMSFDLHRIVEDQWRKELQAELDRQEVERKNDLERQWKEFEELEKQNANNKANKFQKSKREEKK</sequence>
<dbReference type="Proteomes" id="UP001634394">
    <property type="component" value="Unassembled WGS sequence"/>
</dbReference>
<evidence type="ECO:0000313" key="3">
    <source>
        <dbReference type="Proteomes" id="UP001634394"/>
    </source>
</evidence>
<evidence type="ECO:0008006" key="4">
    <source>
        <dbReference type="Google" id="ProtNLM"/>
    </source>
</evidence>
<feature type="region of interest" description="Disordered" evidence="1">
    <location>
        <begin position="367"/>
        <end position="461"/>
    </location>
</feature>
<feature type="compositionally biased region" description="Low complexity" evidence="1">
    <location>
        <begin position="252"/>
        <end position="267"/>
    </location>
</feature>
<dbReference type="AlphaFoldDB" id="A0ABD3X337"/>
<accession>A0ABD3X337</accession>
<evidence type="ECO:0000256" key="1">
    <source>
        <dbReference type="SAM" id="MobiDB-lite"/>
    </source>
</evidence>
<feature type="compositionally biased region" description="Basic and acidic residues" evidence="1">
    <location>
        <begin position="270"/>
        <end position="282"/>
    </location>
</feature>
<feature type="compositionally biased region" description="Basic and acidic residues" evidence="1">
    <location>
        <begin position="510"/>
        <end position="527"/>
    </location>
</feature>
<dbReference type="PANTHER" id="PTHR28651">
    <property type="entry name" value="TRANSMEMBRANE PROTEIN 232"/>
    <property type="match status" value="1"/>
</dbReference>
<proteinExistence type="predicted"/>
<feature type="region of interest" description="Disordered" evidence="1">
    <location>
        <begin position="751"/>
        <end position="784"/>
    </location>
</feature>
<feature type="region of interest" description="Disordered" evidence="1">
    <location>
        <begin position="509"/>
        <end position="564"/>
    </location>
</feature>
<dbReference type="PANTHER" id="PTHR28651:SF1">
    <property type="entry name" value="TRANSMEMBRANE PROTEIN 232"/>
    <property type="match status" value="1"/>
</dbReference>
<dbReference type="EMBL" id="JBJQND010000004">
    <property type="protein sequence ID" value="KAL3880654.1"/>
    <property type="molecule type" value="Genomic_DNA"/>
</dbReference>
<feature type="compositionally biased region" description="Low complexity" evidence="1">
    <location>
        <begin position="851"/>
        <end position="860"/>
    </location>
</feature>
<feature type="compositionally biased region" description="Basic and acidic residues" evidence="1">
    <location>
        <begin position="242"/>
        <end position="251"/>
    </location>
</feature>
<feature type="compositionally biased region" description="Basic and acidic residues" evidence="1">
    <location>
        <begin position="769"/>
        <end position="784"/>
    </location>
</feature>
<reference evidence="2 3" key="1">
    <citation type="submission" date="2024-11" db="EMBL/GenBank/DDBJ databases">
        <title>Chromosome-level genome assembly of the freshwater bivalve Anodonta woodiana.</title>
        <authorList>
            <person name="Chen X."/>
        </authorList>
    </citation>
    <scope>NUCLEOTIDE SEQUENCE [LARGE SCALE GENOMIC DNA]</scope>
    <source>
        <strain evidence="2">MN2024</strain>
        <tissue evidence="2">Gills</tissue>
    </source>
</reference>
<feature type="compositionally biased region" description="Basic and acidic residues" evidence="1">
    <location>
        <begin position="422"/>
        <end position="433"/>
    </location>
</feature>
<comment type="caution">
    <text evidence="2">The sequence shown here is derived from an EMBL/GenBank/DDBJ whole genome shotgun (WGS) entry which is preliminary data.</text>
</comment>
<evidence type="ECO:0000313" key="2">
    <source>
        <dbReference type="EMBL" id="KAL3880654.1"/>
    </source>
</evidence>
<name>A0ABD3X337_SINWO</name>
<feature type="compositionally biased region" description="Polar residues" evidence="1">
    <location>
        <begin position="399"/>
        <end position="412"/>
    </location>
</feature>
<organism evidence="2 3">
    <name type="scientific">Sinanodonta woodiana</name>
    <name type="common">Chinese pond mussel</name>
    <name type="synonym">Anodonta woodiana</name>
    <dbReference type="NCBI Taxonomy" id="1069815"/>
    <lineage>
        <taxon>Eukaryota</taxon>
        <taxon>Metazoa</taxon>
        <taxon>Spiralia</taxon>
        <taxon>Lophotrochozoa</taxon>
        <taxon>Mollusca</taxon>
        <taxon>Bivalvia</taxon>
        <taxon>Autobranchia</taxon>
        <taxon>Heteroconchia</taxon>
        <taxon>Palaeoheterodonta</taxon>
        <taxon>Unionida</taxon>
        <taxon>Unionoidea</taxon>
        <taxon>Unionidae</taxon>
        <taxon>Unioninae</taxon>
        <taxon>Sinanodonta</taxon>
    </lineage>
</organism>
<protein>
    <recommendedName>
        <fullName evidence="4">Transmembrane protein 232</fullName>
    </recommendedName>
</protein>
<dbReference type="Pfam" id="PF15877">
    <property type="entry name" value="TMEM232"/>
    <property type="match status" value="2"/>
</dbReference>
<dbReference type="InterPro" id="IPR031747">
    <property type="entry name" value="TMEM232"/>
</dbReference>
<gene>
    <name evidence="2" type="ORF">ACJMK2_032876</name>
</gene>